<organism evidence="8 9">
    <name type="scientific">Streptomyces kronopolitis</name>
    <dbReference type="NCBI Taxonomy" id="1612435"/>
    <lineage>
        <taxon>Bacteria</taxon>
        <taxon>Bacillati</taxon>
        <taxon>Actinomycetota</taxon>
        <taxon>Actinomycetes</taxon>
        <taxon>Kitasatosporales</taxon>
        <taxon>Streptomycetaceae</taxon>
        <taxon>Streptomyces</taxon>
    </lineage>
</organism>
<evidence type="ECO:0000256" key="2">
    <source>
        <dbReference type="ARBA" id="ARBA00022692"/>
    </source>
</evidence>
<evidence type="ECO:0000313" key="9">
    <source>
        <dbReference type="Proteomes" id="UP000600080"/>
    </source>
</evidence>
<feature type="region of interest" description="Disordered" evidence="5">
    <location>
        <begin position="1"/>
        <end position="33"/>
    </location>
</feature>
<reference evidence="9" key="1">
    <citation type="journal article" date="2019" name="Int. J. Syst. Evol. Microbiol.">
        <title>The Global Catalogue of Microorganisms (GCM) 10K type strain sequencing project: providing services to taxonomists for standard genome sequencing and annotation.</title>
        <authorList>
            <consortium name="The Broad Institute Genomics Platform"/>
            <consortium name="The Broad Institute Genome Sequencing Center for Infectious Disease"/>
            <person name="Wu L."/>
            <person name="Ma J."/>
        </authorList>
    </citation>
    <scope>NUCLEOTIDE SEQUENCE [LARGE SCALE GENOMIC DNA]</scope>
    <source>
        <strain evidence="9">CGMCC 4.7323</strain>
    </source>
</reference>
<evidence type="ECO:0000256" key="3">
    <source>
        <dbReference type="ARBA" id="ARBA00022989"/>
    </source>
</evidence>
<comment type="caution">
    <text evidence="8">The sequence shown here is derived from an EMBL/GenBank/DDBJ whole genome shotgun (WGS) entry which is preliminary data.</text>
</comment>
<keyword evidence="3 6" id="KW-1133">Transmembrane helix</keyword>
<dbReference type="RefSeq" id="WP_189101473.1">
    <property type="nucleotide sequence ID" value="NZ_BMND01000024.1"/>
</dbReference>
<evidence type="ECO:0000256" key="5">
    <source>
        <dbReference type="SAM" id="MobiDB-lite"/>
    </source>
</evidence>
<dbReference type="Pfam" id="PF02656">
    <property type="entry name" value="DUF202"/>
    <property type="match status" value="1"/>
</dbReference>
<evidence type="ECO:0000313" key="8">
    <source>
        <dbReference type="EMBL" id="GGN55468.1"/>
    </source>
</evidence>
<dbReference type="InterPro" id="IPR003807">
    <property type="entry name" value="DUF202"/>
</dbReference>
<evidence type="ECO:0000256" key="1">
    <source>
        <dbReference type="ARBA" id="ARBA00004127"/>
    </source>
</evidence>
<keyword evidence="4 6" id="KW-0472">Membrane</keyword>
<keyword evidence="2 6" id="KW-0812">Transmembrane</keyword>
<keyword evidence="9" id="KW-1185">Reference proteome</keyword>
<proteinExistence type="predicted"/>
<gene>
    <name evidence="8" type="ORF">GCM10012285_49250</name>
</gene>
<feature type="compositionally biased region" description="Basic and acidic residues" evidence="5">
    <location>
        <begin position="18"/>
        <end position="31"/>
    </location>
</feature>
<feature type="domain" description="DUF202" evidence="7">
    <location>
        <begin position="22"/>
        <end position="86"/>
    </location>
</feature>
<dbReference type="GeneID" id="301550612"/>
<name>A0ABQ2JUY3_9ACTN</name>
<dbReference type="EMBL" id="BMND01000024">
    <property type="protein sequence ID" value="GGN55468.1"/>
    <property type="molecule type" value="Genomic_DNA"/>
</dbReference>
<evidence type="ECO:0000259" key="7">
    <source>
        <dbReference type="Pfam" id="PF02656"/>
    </source>
</evidence>
<dbReference type="Proteomes" id="UP000600080">
    <property type="component" value="Unassembled WGS sequence"/>
</dbReference>
<feature type="transmembrane region" description="Helical" evidence="6">
    <location>
        <begin position="60"/>
        <end position="80"/>
    </location>
</feature>
<evidence type="ECO:0000256" key="4">
    <source>
        <dbReference type="ARBA" id="ARBA00023136"/>
    </source>
</evidence>
<feature type="transmembrane region" description="Helical" evidence="6">
    <location>
        <begin position="100"/>
        <end position="119"/>
    </location>
</feature>
<sequence length="123" mass="12849">MADTARPEEPDEGAPRAATDRDPGLQPERTRLAWRRTTLSATATAVLAGRQLLGSRAPGAVEVVLVVVIGLLWLAFVTLAHGRMRAMAGGRPPALPPRTALLLVGCTLAPALCGGVLLARPGW</sequence>
<accession>A0ABQ2JUY3</accession>
<evidence type="ECO:0000256" key="6">
    <source>
        <dbReference type="SAM" id="Phobius"/>
    </source>
</evidence>
<protein>
    <recommendedName>
        <fullName evidence="7">DUF202 domain-containing protein</fullName>
    </recommendedName>
</protein>
<comment type="subcellular location">
    <subcellularLocation>
        <location evidence="1">Endomembrane system</location>
        <topology evidence="1">Multi-pass membrane protein</topology>
    </subcellularLocation>
</comment>